<dbReference type="PROSITE" id="PS00636">
    <property type="entry name" value="DNAJ_1"/>
    <property type="match status" value="1"/>
</dbReference>
<comment type="caution">
    <text evidence="3">The sequence shown here is derived from an EMBL/GenBank/DDBJ whole genome shotgun (WGS) entry which is preliminary data.</text>
</comment>
<dbReference type="EMBL" id="JANBPU010000055">
    <property type="protein sequence ID" value="KAJ1918026.1"/>
    <property type="molecule type" value="Genomic_DNA"/>
</dbReference>
<feature type="region of interest" description="Disordered" evidence="1">
    <location>
        <begin position="215"/>
        <end position="295"/>
    </location>
</feature>
<name>A0A9W8A078_9FUNG</name>
<feature type="domain" description="J" evidence="2">
    <location>
        <begin position="105"/>
        <end position="169"/>
    </location>
</feature>
<dbReference type="InterPro" id="IPR036869">
    <property type="entry name" value="J_dom_sf"/>
</dbReference>
<dbReference type="Pfam" id="PF14308">
    <property type="entry name" value="DnaJ-X"/>
    <property type="match status" value="1"/>
</dbReference>
<dbReference type="PRINTS" id="PR00625">
    <property type="entry name" value="JDOMAIN"/>
</dbReference>
<feature type="compositionally biased region" description="Polar residues" evidence="1">
    <location>
        <begin position="10"/>
        <end position="23"/>
    </location>
</feature>
<evidence type="ECO:0000313" key="4">
    <source>
        <dbReference type="Proteomes" id="UP001150538"/>
    </source>
</evidence>
<evidence type="ECO:0000313" key="3">
    <source>
        <dbReference type="EMBL" id="KAJ1918026.1"/>
    </source>
</evidence>
<dbReference type="InterPro" id="IPR018253">
    <property type="entry name" value="DnaJ_domain_CS"/>
</dbReference>
<accession>A0A9W8A078</accession>
<dbReference type="SMART" id="SM00271">
    <property type="entry name" value="DnaJ"/>
    <property type="match status" value="1"/>
</dbReference>
<keyword evidence="4" id="KW-1185">Reference proteome</keyword>
<feature type="compositionally biased region" description="Basic and acidic residues" evidence="1">
    <location>
        <begin position="267"/>
        <end position="295"/>
    </location>
</feature>
<dbReference type="InterPro" id="IPR026894">
    <property type="entry name" value="DnaJ_X"/>
</dbReference>
<dbReference type="Pfam" id="PF00226">
    <property type="entry name" value="DnaJ"/>
    <property type="match status" value="1"/>
</dbReference>
<dbReference type="Gene3D" id="1.10.287.110">
    <property type="entry name" value="DnaJ domain"/>
    <property type="match status" value="1"/>
</dbReference>
<dbReference type="PANTHER" id="PTHR44924:SF1">
    <property type="entry name" value="DNAJ SUBFAMILY A MEMBER 2"/>
    <property type="match status" value="1"/>
</dbReference>
<evidence type="ECO:0000259" key="2">
    <source>
        <dbReference type="PROSITE" id="PS50076"/>
    </source>
</evidence>
<feature type="compositionally biased region" description="Polar residues" evidence="1">
    <location>
        <begin position="35"/>
        <end position="64"/>
    </location>
</feature>
<dbReference type="CDD" id="cd06257">
    <property type="entry name" value="DnaJ"/>
    <property type="match status" value="1"/>
</dbReference>
<sequence length="499" mass="55296">MDLKDVPFWGQNTGVTNNDNAIPTTPPGGNDSKFNDTAANNTTRSPGGAPNTTTGGLNGNASTTTGGGYLNQPPTTGASESSNGGNAGNGRNRKKGTDEDPLETEYYDWLDVKPTATPAEIKKRYYVLALKYHPDKNPSPEAAEKFKQISDAYQVLSDPKARKHYNEYGAKKGADVVSVDPADFFNQVFGLDRFVDMIGELNIISELTTLIDEQSDDIKKESEKESNTGDAAQSPKFSAGEPGTPGAIEAPGANQHQSDTATISSVHKADLKAEKRRKKEELMKKDAERKRKNEERVKKLTEKLRYKLETYTDMHHAQGKEVADKVWKDQIVNEANDLRQEALGADLLNAIGRIYHFKANKYLERQEFMGGFKGVLTAVKEKGQIIGGTYGVIKAAMDWQRACQELQATENQNIDADERQAMEERVMKGGMRAMWLVGKLEIEGVLREVCDHVLYDKMVSKPVRLQRAHALRVMGDIFKSVEKDPNNENPLFPFDFSSP</sequence>
<dbReference type="Proteomes" id="UP001150538">
    <property type="component" value="Unassembled WGS sequence"/>
</dbReference>
<feature type="region of interest" description="Disordered" evidence="1">
    <location>
        <begin position="1"/>
        <end position="99"/>
    </location>
</feature>
<gene>
    <name evidence="3" type="primary">CAJ1</name>
    <name evidence="3" type="ORF">H4219_002854</name>
</gene>
<dbReference type="AlphaFoldDB" id="A0A9W8A078"/>
<dbReference type="PROSITE" id="PS50076">
    <property type="entry name" value="DNAJ_2"/>
    <property type="match status" value="1"/>
</dbReference>
<proteinExistence type="predicted"/>
<dbReference type="SUPFAM" id="SSF46565">
    <property type="entry name" value="Chaperone J-domain"/>
    <property type="match status" value="1"/>
</dbReference>
<dbReference type="OrthoDB" id="552049at2759"/>
<feature type="compositionally biased region" description="Basic and acidic residues" evidence="1">
    <location>
        <begin position="216"/>
        <end position="227"/>
    </location>
</feature>
<reference evidence="3" key="1">
    <citation type="submission" date="2022-07" db="EMBL/GenBank/DDBJ databases">
        <title>Phylogenomic reconstructions and comparative analyses of Kickxellomycotina fungi.</title>
        <authorList>
            <person name="Reynolds N.K."/>
            <person name="Stajich J.E."/>
            <person name="Barry K."/>
            <person name="Grigoriev I.V."/>
            <person name="Crous P."/>
            <person name="Smith M.E."/>
        </authorList>
    </citation>
    <scope>NUCLEOTIDE SEQUENCE</scope>
    <source>
        <strain evidence="3">NBRC 100468</strain>
    </source>
</reference>
<organism evidence="3 4">
    <name type="scientific">Mycoemilia scoparia</name>
    <dbReference type="NCBI Taxonomy" id="417184"/>
    <lineage>
        <taxon>Eukaryota</taxon>
        <taxon>Fungi</taxon>
        <taxon>Fungi incertae sedis</taxon>
        <taxon>Zoopagomycota</taxon>
        <taxon>Kickxellomycotina</taxon>
        <taxon>Kickxellomycetes</taxon>
        <taxon>Kickxellales</taxon>
        <taxon>Kickxellaceae</taxon>
        <taxon>Mycoemilia</taxon>
    </lineage>
</organism>
<evidence type="ECO:0000256" key="1">
    <source>
        <dbReference type="SAM" id="MobiDB-lite"/>
    </source>
</evidence>
<feature type="compositionally biased region" description="Polar residues" evidence="1">
    <location>
        <begin position="254"/>
        <end position="265"/>
    </location>
</feature>
<dbReference type="PANTHER" id="PTHR44924">
    <property type="entry name" value="DNAJ SUBFAMILY A MEMBER 2"/>
    <property type="match status" value="1"/>
</dbReference>
<dbReference type="InterPro" id="IPR001623">
    <property type="entry name" value="DnaJ_domain"/>
</dbReference>
<protein>
    <submittedName>
        <fullName evidence="3">DnaJ-like protein</fullName>
    </submittedName>
</protein>